<proteinExistence type="predicted"/>
<reference evidence="1 2" key="1">
    <citation type="submission" date="2015-09" db="EMBL/GenBank/DDBJ databases">
        <authorList>
            <consortium name="Swine Surveillance"/>
        </authorList>
    </citation>
    <scope>NUCLEOTIDE SEQUENCE [LARGE SCALE GENOMIC DNA]</scope>
    <source>
        <strain evidence="1 2">CECT 7688</strain>
    </source>
</reference>
<keyword evidence="2" id="KW-1185">Reference proteome</keyword>
<dbReference type="EMBL" id="CYPW01000040">
    <property type="protein sequence ID" value="CUH54279.1"/>
    <property type="molecule type" value="Genomic_DNA"/>
</dbReference>
<accession>A0A0P1FC43</accession>
<evidence type="ECO:0000313" key="2">
    <source>
        <dbReference type="Proteomes" id="UP000054823"/>
    </source>
</evidence>
<sequence length="80" mass="9132">MKERGALPFGDTPLCGQTLRFFKPRQRELTGENKKKADNEEPQKIWFIVPTGDMKVMQSFEVIHDGKTNKYGCEKQGSAN</sequence>
<dbReference type="STRING" id="321267.SHM7688_03749"/>
<dbReference type="AlphaFoldDB" id="A0A0P1FC43"/>
<protein>
    <submittedName>
        <fullName evidence="1">Uncharacterized protein</fullName>
    </submittedName>
</protein>
<organism evidence="1 2">
    <name type="scientific">Shimia marina</name>
    <dbReference type="NCBI Taxonomy" id="321267"/>
    <lineage>
        <taxon>Bacteria</taxon>
        <taxon>Pseudomonadati</taxon>
        <taxon>Pseudomonadota</taxon>
        <taxon>Alphaproteobacteria</taxon>
        <taxon>Rhodobacterales</taxon>
        <taxon>Roseobacteraceae</taxon>
    </lineage>
</organism>
<dbReference type="Proteomes" id="UP000054823">
    <property type="component" value="Unassembled WGS sequence"/>
</dbReference>
<name>A0A0P1FC43_9RHOB</name>
<gene>
    <name evidence="1" type="ORF">SHM7688_03749</name>
</gene>
<evidence type="ECO:0000313" key="1">
    <source>
        <dbReference type="EMBL" id="CUH54279.1"/>
    </source>
</evidence>